<dbReference type="Pfam" id="PF00704">
    <property type="entry name" value="Glyco_hydro_18"/>
    <property type="match status" value="1"/>
</dbReference>
<dbReference type="Gene3D" id="3.20.20.80">
    <property type="entry name" value="Glycosidases"/>
    <property type="match status" value="1"/>
</dbReference>
<keyword evidence="6" id="KW-0732">Signal</keyword>
<evidence type="ECO:0000256" key="3">
    <source>
        <dbReference type="ARBA" id="ARBA00022669"/>
    </source>
</evidence>
<organism evidence="9 10">
    <name type="scientific">Rhynchosporium agropyri</name>
    <dbReference type="NCBI Taxonomy" id="914238"/>
    <lineage>
        <taxon>Eukaryota</taxon>
        <taxon>Fungi</taxon>
        <taxon>Dikarya</taxon>
        <taxon>Ascomycota</taxon>
        <taxon>Pezizomycotina</taxon>
        <taxon>Leotiomycetes</taxon>
        <taxon>Helotiales</taxon>
        <taxon>Ploettnerulaceae</taxon>
        <taxon>Rhynchosporium</taxon>
    </lineage>
</organism>
<dbReference type="InterPro" id="IPR050314">
    <property type="entry name" value="Glycosyl_Hydrlase_18"/>
</dbReference>
<comment type="similarity">
    <text evidence="1">Belongs to the glycosyl hydrolase 18 family. Chitinase class V subfamily.</text>
</comment>
<dbReference type="SUPFAM" id="SSF57016">
    <property type="entry name" value="Plant lectins/antimicrobial peptides"/>
    <property type="match status" value="1"/>
</dbReference>
<dbReference type="PROSITE" id="PS51910">
    <property type="entry name" value="GH18_2"/>
    <property type="match status" value="1"/>
</dbReference>
<dbReference type="GO" id="GO:0005975">
    <property type="term" value="P:carbohydrate metabolic process"/>
    <property type="evidence" value="ECO:0007669"/>
    <property type="project" value="InterPro"/>
</dbReference>
<feature type="region of interest" description="Disordered" evidence="5">
    <location>
        <begin position="58"/>
        <end position="84"/>
    </location>
</feature>
<evidence type="ECO:0000259" key="7">
    <source>
        <dbReference type="PROSITE" id="PS50941"/>
    </source>
</evidence>
<dbReference type="SUPFAM" id="SSF54556">
    <property type="entry name" value="Chitinase insertion domain"/>
    <property type="match status" value="1"/>
</dbReference>
<name>A0A1E1KTQ8_9HELO</name>
<dbReference type="EMBL" id="FJUX01000051">
    <property type="protein sequence ID" value="CZT01488.1"/>
    <property type="molecule type" value="Genomic_DNA"/>
</dbReference>
<feature type="disulfide bond" evidence="4">
    <location>
        <begin position="142"/>
        <end position="154"/>
    </location>
</feature>
<keyword evidence="4" id="KW-1015">Disulfide bond</keyword>
<dbReference type="InterPro" id="IPR001002">
    <property type="entry name" value="Chitin-bd_1"/>
</dbReference>
<dbReference type="PANTHER" id="PTHR11177:SF317">
    <property type="entry name" value="CHITINASE 12-RELATED"/>
    <property type="match status" value="1"/>
</dbReference>
<dbReference type="EC" id="3.2.1.14" evidence="2"/>
<dbReference type="GO" id="GO:0008061">
    <property type="term" value="F:chitin binding"/>
    <property type="evidence" value="ECO:0007669"/>
    <property type="project" value="UniProtKB-UniRule"/>
</dbReference>
<gene>
    <name evidence="9" type="ORF">RAG0_09089</name>
</gene>
<dbReference type="AlphaFoldDB" id="A0A1E1KTQ8"/>
<evidence type="ECO:0000256" key="4">
    <source>
        <dbReference type="PROSITE-ProRule" id="PRU00261"/>
    </source>
</evidence>
<evidence type="ECO:0000259" key="8">
    <source>
        <dbReference type="PROSITE" id="PS51910"/>
    </source>
</evidence>
<sequence>MVQHALLKLLCVVSTVTASNFTNGPGGRLSNGGHTPGYEPIIELSEVLIASEIGENSTALHPHTSPNNLTARSDPSSLFKRQDNRPDGALKCSSTEKCIDGSCCGAGGTCGYKDLHCGAGCQSNCGAKAMCGIDSKDGAETCGLQLCCSYYGWCGTRDVHCIDPEPLIGKTPCQQGFGGCTIKPSPECSPDKAGDSGWRRIAYYAGWNSRDRKCDRVYPQNINTTGLTHLMYSFIGFDPVTFRIVADPGDVSLFRSFTSLGSSTLKTWVAVGGWSFNDPGDTATAYSDMVSTYENRAAFISSLIEFMDKYGFTGADIDWEYPSNPERGGRKEDKENLVELMKDMKAAFGFRYGVSVVLAPDYWYLQGFSPAAMEQYVDHLGFMAYDLHGSWDSENALGSLMRPHTDIRDIDNGLTPLWFDGVDPKKVVMGIAYYGRTFTAASTDCGVMGCGFSGPGDAYGCTNYKGVLSNMEIRKIIKETGAEPFLLEGAMVKELVYNVDQWVAYDDYETIALKERFARKRCLGGTMIWSIDYDSPTSDNGALPSEDGDKSCTLCSKFEPEKWDSWDPADLSSIKKLAAIGDSYSAGIGAGDRLGSIYDALKGGTGQ</sequence>
<dbReference type="PANTHER" id="PTHR11177">
    <property type="entry name" value="CHITINASE"/>
    <property type="match status" value="1"/>
</dbReference>
<feature type="disulfide bond" evidence="4">
    <location>
        <begin position="147"/>
        <end position="161"/>
    </location>
</feature>
<reference evidence="10" key="1">
    <citation type="submission" date="2016-03" db="EMBL/GenBank/DDBJ databases">
        <authorList>
            <person name="Guldener U."/>
        </authorList>
    </citation>
    <scope>NUCLEOTIDE SEQUENCE [LARGE SCALE GENOMIC DNA]</scope>
    <source>
        <strain evidence="10">04CH-RAC-A.6.1</strain>
    </source>
</reference>
<dbReference type="SMART" id="SM00636">
    <property type="entry name" value="Glyco_18"/>
    <property type="match status" value="1"/>
</dbReference>
<evidence type="ECO:0000256" key="5">
    <source>
        <dbReference type="SAM" id="MobiDB-lite"/>
    </source>
</evidence>
<keyword evidence="10" id="KW-1185">Reference proteome</keyword>
<protein>
    <recommendedName>
        <fullName evidence="2">chitinase</fullName>
        <ecNumber evidence="2">3.2.1.14</ecNumber>
    </recommendedName>
</protein>
<comment type="caution">
    <text evidence="4">Lacks conserved residue(s) required for the propagation of feature annotation.</text>
</comment>
<feature type="chain" id="PRO_5009446483" description="chitinase" evidence="6">
    <location>
        <begin position="19"/>
        <end position="607"/>
    </location>
</feature>
<evidence type="ECO:0000313" key="9">
    <source>
        <dbReference type="EMBL" id="CZT01488.1"/>
    </source>
</evidence>
<dbReference type="InterPro" id="IPR017853">
    <property type="entry name" value="GH"/>
</dbReference>
<dbReference type="Gene3D" id="3.30.60.10">
    <property type="entry name" value="Endochitinase-like"/>
    <property type="match status" value="1"/>
</dbReference>
<feature type="domain" description="Chitin-binding type-1" evidence="7">
    <location>
        <begin position="122"/>
        <end position="182"/>
    </location>
</feature>
<dbReference type="SMART" id="SM00270">
    <property type="entry name" value="ChtBD1"/>
    <property type="match status" value="2"/>
</dbReference>
<dbReference type="InterPro" id="IPR011583">
    <property type="entry name" value="Chitinase_II/V-like_cat"/>
</dbReference>
<dbReference type="InterPro" id="IPR029070">
    <property type="entry name" value="Chitinase_insertion_sf"/>
</dbReference>
<dbReference type="Proteomes" id="UP000178912">
    <property type="component" value="Unassembled WGS sequence"/>
</dbReference>
<dbReference type="PROSITE" id="PS50941">
    <property type="entry name" value="CHIT_BIND_I_2"/>
    <property type="match status" value="1"/>
</dbReference>
<feature type="signal peptide" evidence="6">
    <location>
        <begin position="1"/>
        <end position="18"/>
    </location>
</feature>
<dbReference type="SUPFAM" id="SSF51445">
    <property type="entry name" value="(Trans)glycosidases"/>
    <property type="match status" value="1"/>
</dbReference>
<evidence type="ECO:0000256" key="2">
    <source>
        <dbReference type="ARBA" id="ARBA00012729"/>
    </source>
</evidence>
<proteinExistence type="inferred from homology"/>
<keyword evidence="3 4" id="KW-0147">Chitin-binding</keyword>
<dbReference type="OrthoDB" id="73875at2759"/>
<dbReference type="GO" id="GO:0008843">
    <property type="term" value="F:endochitinase activity"/>
    <property type="evidence" value="ECO:0007669"/>
    <property type="project" value="UniProtKB-EC"/>
</dbReference>
<dbReference type="CDD" id="cd00035">
    <property type="entry name" value="ChtBD1"/>
    <property type="match status" value="2"/>
</dbReference>
<dbReference type="Gene3D" id="3.10.50.10">
    <property type="match status" value="1"/>
</dbReference>
<evidence type="ECO:0000256" key="6">
    <source>
        <dbReference type="SAM" id="SignalP"/>
    </source>
</evidence>
<feature type="domain" description="GH18" evidence="8">
    <location>
        <begin position="198"/>
        <end position="546"/>
    </location>
</feature>
<dbReference type="InterPro" id="IPR036861">
    <property type="entry name" value="Endochitinase-like_sf"/>
</dbReference>
<evidence type="ECO:0000313" key="10">
    <source>
        <dbReference type="Proteomes" id="UP000178912"/>
    </source>
</evidence>
<accession>A0A1E1KTQ8</accession>
<dbReference type="InterPro" id="IPR001223">
    <property type="entry name" value="Glyco_hydro18_cat"/>
</dbReference>
<evidence type="ECO:0000256" key="1">
    <source>
        <dbReference type="ARBA" id="ARBA00008682"/>
    </source>
</evidence>
<feature type="compositionally biased region" description="Polar residues" evidence="5">
    <location>
        <begin position="58"/>
        <end position="76"/>
    </location>
</feature>